<dbReference type="InterPro" id="IPR018297">
    <property type="entry name" value="A/G_cyclase_CS"/>
</dbReference>
<protein>
    <recommendedName>
        <fullName evidence="2">guanylate cyclase</fullName>
        <ecNumber evidence="2">4.6.1.2</ecNumber>
    </recommendedName>
</protein>
<keyword evidence="12" id="KW-0141">cGMP biosynthesis</keyword>
<evidence type="ECO:0000256" key="5">
    <source>
        <dbReference type="ARBA" id="ARBA00022741"/>
    </source>
</evidence>
<keyword evidence="11 13" id="KW-0456">Lyase</keyword>
<dbReference type="GO" id="GO:0004016">
    <property type="term" value="F:adenylate cyclase activity"/>
    <property type="evidence" value="ECO:0007669"/>
    <property type="project" value="TreeGrafter"/>
</dbReference>
<dbReference type="GO" id="GO:0035556">
    <property type="term" value="P:intracellular signal transduction"/>
    <property type="evidence" value="ECO:0007669"/>
    <property type="project" value="InterPro"/>
</dbReference>
<dbReference type="EC" id="4.6.1.2" evidence="2"/>
<feature type="domain" description="Guanylate cyclase" evidence="14">
    <location>
        <begin position="101"/>
        <end position="231"/>
    </location>
</feature>
<evidence type="ECO:0000256" key="7">
    <source>
        <dbReference type="ARBA" id="ARBA00023134"/>
    </source>
</evidence>
<evidence type="ECO:0000256" key="1">
    <source>
        <dbReference type="ARBA" id="ARBA00004479"/>
    </source>
</evidence>
<evidence type="ECO:0000256" key="3">
    <source>
        <dbReference type="ARBA" id="ARBA00022692"/>
    </source>
</evidence>
<dbReference type="Gene3D" id="3.30.70.1230">
    <property type="entry name" value="Nucleotide cyclase"/>
    <property type="match status" value="1"/>
</dbReference>
<keyword evidence="5" id="KW-0547">Nucleotide-binding</keyword>
<dbReference type="PANTHER" id="PTHR11920:SF494">
    <property type="entry name" value="ATRIAL NATRIURETIC PEPTIDE RECEPTOR 2"/>
    <property type="match status" value="1"/>
</dbReference>
<dbReference type="GO" id="GO:0005886">
    <property type="term" value="C:plasma membrane"/>
    <property type="evidence" value="ECO:0007669"/>
    <property type="project" value="TreeGrafter"/>
</dbReference>
<keyword evidence="4" id="KW-0732">Signal</keyword>
<evidence type="ECO:0000256" key="8">
    <source>
        <dbReference type="ARBA" id="ARBA00023136"/>
    </source>
</evidence>
<evidence type="ECO:0000256" key="4">
    <source>
        <dbReference type="ARBA" id="ARBA00022729"/>
    </source>
</evidence>
<evidence type="ECO:0000259" key="14">
    <source>
        <dbReference type="PROSITE" id="PS50125"/>
    </source>
</evidence>
<dbReference type="SUPFAM" id="SSF55073">
    <property type="entry name" value="Nucleotide cyclase"/>
    <property type="match status" value="1"/>
</dbReference>
<dbReference type="Gene3D" id="6.10.250.780">
    <property type="match status" value="1"/>
</dbReference>
<keyword evidence="3" id="KW-0812">Transmembrane</keyword>
<dbReference type="AlphaFoldDB" id="A0SEL0"/>
<comment type="similarity">
    <text evidence="13">Belongs to the adenylyl cyclase class-4/guanylyl cyclase family.</text>
</comment>
<dbReference type="PROSITE" id="PS50125">
    <property type="entry name" value="GUANYLATE_CYCLASE_2"/>
    <property type="match status" value="1"/>
</dbReference>
<dbReference type="PANTHER" id="PTHR11920">
    <property type="entry name" value="GUANYLYL CYCLASE"/>
    <property type="match status" value="1"/>
</dbReference>
<comment type="subcellular location">
    <subcellularLocation>
        <location evidence="1">Membrane</location>
        <topology evidence="1">Single-pass type I membrane protein</topology>
    </subcellularLocation>
</comment>
<dbReference type="SMART" id="SM00044">
    <property type="entry name" value="CYCc"/>
    <property type="match status" value="1"/>
</dbReference>
<organism evidence="15">
    <name type="scientific">Gecarcinus lateralis</name>
    <name type="common">Blackback land crab</name>
    <dbReference type="NCBI Taxonomy" id="6769"/>
    <lineage>
        <taxon>Eukaryota</taxon>
        <taxon>Metazoa</taxon>
        <taxon>Ecdysozoa</taxon>
        <taxon>Arthropoda</taxon>
        <taxon>Crustacea</taxon>
        <taxon>Multicrustacea</taxon>
        <taxon>Malacostraca</taxon>
        <taxon>Eumalacostraca</taxon>
        <taxon>Eucarida</taxon>
        <taxon>Decapoda</taxon>
        <taxon>Pleocyemata</taxon>
        <taxon>Brachyura</taxon>
        <taxon>Eubrachyura</taxon>
        <taxon>Grapsoidea</taxon>
        <taxon>Gecarcinidae</taxon>
        <taxon>Gecarcinus</taxon>
    </lineage>
</organism>
<dbReference type="EMBL" id="DQ355438">
    <property type="protein sequence ID" value="ABC94533.1"/>
    <property type="molecule type" value="mRNA"/>
</dbReference>
<evidence type="ECO:0000313" key="15">
    <source>
        <dbReference type="EMBL" id="ABC94533.1"/>
    </source>
</evidence>
<evidence type="ECO:0000256" key="2">
    <source>
        <dbReference type="ARBA" id="ARBA00012202"/>
    </source>
</evidence>
<gene>
    <name evidence="15" type="primary">GCIII</name>
</gene>
<evidence type="ECO:0000256" key="11">
    <source>
        <dbReference type="ARBA" id="ARBA00023239"/>
    </source>
</evidence>
<dbReference type="Pfam" id="PF00211">
    <property type="entry name" value="Guanylate_cyc"/>
    <property type="match status" value="1"/>
</dbReference>
<evidence type="ECO:0000256" key="10">
    <source>
        <dbReference type="ARBA" id="ARBA00023180"/>
    </source>
</evidence>
<evidence type="ECO:0000256" key="9">
    <source>
        <dbReference type="ARBA" id="ARBA00023170"/>
    </source>
</evidence>
<dbReference type="PROSITE" id="PS00452">
    <property type="entry name" value="GUANYLATE_CYCLASE_1"/>
    <property type="match status" value="1"/>
</dbReference>
<keyword evidence="9" id="KW-0675">Receptor</keyword>
<dbReference type="GO" id="GO:0004383">
    <property type="term" value="F:guanylate cyclase activity"/>
    <property type="evidence" value="ECO:0007669"/>
    <property type="project" value="UniProtKB-EC"/>
</dbReference>
<dbReference type="GO" id="GO:0005525">
    <property type="term" value="F:GTP binding"/>
    <property type="evidence" value="ECO:0007669"/>
    <property type="project" value="UniProtKB-KW"/>
</dbReference>
<dbReference type="GO" id="GO:0007168">
    <property type="term" value="P:receptor guanylyl cyclase signaling pathway"/>
    <property type="evidence" value="ECO:0007669"/>
    <property type="project" value="TreeGrafter"/>
</dbReference>
<keyword evidence="7" id="KW-0342">GTP-binding</keyword>
<proteinExistence type="evidence at transcript level"/>
<keyword evidence="8" id="KW-0472">Membrane</keyword>
<keyword evidence="6" id="KW-1133">Transmembrane helix</keyword>
<keyword evidence="10" id="KW-0325">Glycoprotein</keyword>
<dbReference type="InterPro" id="IPR029787">
    <property type="entry name" value="Nucleotide_cyclase"/>
</dbReference>
<evidence type="ECO:0000256" key="13">
    <source>
        <dbReference type="RuleBase" id="RU000405"/>
    </source>
</evidence>
<dbReference type="InterPro" id="IPR001054">
    <property type="entry name" value="A/G_cyclase"/>
</dbReference>
<dbReference type="GO" id="GO:0001653">
    <property type="term" value="F:peptide receptor activity"/>
    <property type="evidence" value="ECO:0007669"/>
    <property type="project" value="TreeGrafter"/>
</dbReference>
<sequence>MQMMKKCWAEEHMERPDFQQLKTIIRRLNKDNESGNILDNLLSRMEQYANNLEALVQERTADYLEEKRRCEELLYQLLPKSVASQLIQGKSMVAETFDCVTTYFSDIVGFTALSAQSTPMEVVDLLNDLYTKFDDIIENFDVYKVETIGDAYMVVSGLPVRNGTTHTREIVRMSLALLQAVGTFKIRHRPKDTLKLRIGLHTGPCVAGVVGLKMPRYCLFGDTVNTASRMESNGLPLRIHVSPFTQKMLAEHYPSFEPELRGEVDMKGKGRMKTYWLNGERDSGA</sequence>
<evidence type="ECO:0000256" key="12">
    <source>
        <dbReference type="ARBA" id="ARBA00023293"/>
    </source>
</evidence>
<accession>A0SEL0</accession>
<reference evidence="15" key="2">
    <citation type="submission" date="2016-12" db="EMBL/GenBank/DDBJ databases">
        <authorList>
            <person name="Song W.-J."/>
            <person name="Kurnit D.M."/>
        </authorList>
    </citation>
    <scope>NUCLEOTIDE SEQUENCE</scope>
</reference>
<dbReference type="CDD" id="cd07302">
    <property type="entry name" value="CHD"/>
    <property type="match status" value="1"/>
</dbReference>
<dbReference type="InterPro" id="IPR050401">
    <property type="entry name" value="Cyclic_nucleotide_synthase"/>
</dbReference>
<evidence type="ECO:0000256" key="6">
    <source>
        <dbReference type="ARBA" id="ARBA00022989"/>
    </source>
</evidence>
<dbReference type="FunFam" id="3.30.70.1230:FF:000004">
    <property type="entry name" value="Guanylate cyclase"/>
    <property type="match status" value="1"/>
</dbReference>
<name>A0SEL0_GECLA</name>
<reference evidence="15" key="1">
    <citation type="journal article" date="2007" name="Comp. Biochem. Physiol.">
        <title>Guanylyl cyclases in the tropical land crab, Gecarcinus lateralis: cloning of soluble (NO-sensitive and -insensitive) and membrane receptor forms.</title>
        <authorList>
            <person name="Lee S.G."/>
            <person name="Kim H.-W."/>
            <person name="Mykles D.L."/>
        </authorList>
    </citation>
    <scope>NUCLEOTIDE SEQUENCE</scope>
</reference>